<dbReference type="OrthoDB" id="2361905at2"/>
<gene>
    <name evidence="1" type="ORF">BAMA_14535</name>
</gene>
<dbReference type="RefSeq" id="WP_034636861.1">
    <property type="nucleotide sequence ID" value="NZ_CBCSJC010000028.1"/>
</dbReference>
<accession>A0A073JZY1</accession>
<dbReference type="STRING" id="574376.BAMA_14535"/>
<name>A0A073JZY1_9BACI</name>
<evidence type="ECO:0000313" key="1">
    <source>
        <dbReference type="EMBL" id="KEK20624.1"/>
    </source>
</evidence>
<keyword evidence="2" id="KW-1185">Reference proteome</keyword>
<protein>
    <submittedName>
        <fullName evidence="1">Flagellar motor switch protein FliG</fullName>
    </submittedName>
</protein>
<comment type="caution">
    <text evidence="1">The sequence shown here is derived from an EMBL/GenBank/DDBJ whole genome shotgun (WGS) entry which is preliminary data.</text>
</comment>
<dbReference type="eggNOG" id="ENOG50342RM">
    <property type="taxonomic scope" value="Bacteria"/>
</dbReference>
<dbReference type="AlphaFoldDB" id="A0A073JZY1"/>
<keyword evidence="1" id="KW-0969">Cilium</keyword>
<dbReference type="EMBL" id="JOTN01000003">
    <property type="protein sequence ID" value="KEK20624.1"/>
    <property type="molecule type" value="Genomic_DNA"/>
</dbReference>
<organism evidence="1 2">
    <name type="scientific">Bacillus manliponensis</name>
    <dbReference type="NCBI Taxonomy" id="574376"/>
    <lineage>
        <taxon>Bacteria</taxon>
        <taxon>Bacillati</taxon>
        <taxon>Bacillota</taxon>
        <taxon>Bacilli</taxon>
        <taxon>Bacillales</taxon>
        <taxon>Bacillaceae</taxon>
        <taxon>Bacillus</taxon>
        <taxon>Bacillus cereus group</taxon>
    </lineage>
</organism>
<sequence length="164" mass="19277">MKIFLCGSNQLSTFDRAEIKSFLHEYAHKHEIHILCYKTIESEVLRFFVENEHLASHLFIYTIQPLHTFTEEFQKVVSFLYEQGAYIRSFDHENAAIYRSIYVSFVKQIVEDMDLVICFYNGDKHTAIIPIDIAKEIQKDAIIYDLPGTQATKANETFEQKLRM</sequence>
<keyword evidence="1" id="KW-0282">Flagellum</keyword>
<reference evidence="1 2" key="1">
    <citation type="submission" date="2014-06" db="EMBL/GenBank/DDBJ databases">
        <title>Draft genome sequence of Bacillus manliponensis JCM 15802 (MCCC 1A00708).</title>
        <authorList>
            <person name="Lai Q."/>
            <person name="Liu Y."/>
            <person name="Shao Z."/>
        </authorList>
    </citation>
    <scope>NUCLEOTIDE SEQUENCE [LARGE SCALE GENOMIC DNA]</scope>
    <source>
        <strain evidence="1 2">JCM 15802</strain>
    </source>
</reference>
<dbReference type="Proteomes" id="UP000027822">
    <property type="component" value="Unassembled WGS sequence"/>
</dbReference>
<keyword evidence="1" id="KW-0966">Cell projection</keyword>
<proteinExistence type="predicted"/>
<evidence type="ECO:0000313" key="2">
    <source>
        <dbReference type="Proteomes" id="UP000027822"/>
    </source>
</evidence>